<dbReference type="Proteomes" id="UP000567885">
    <property type="component" value="Unassembled WGS sequence"/>
</dbReference>
<dbReference type="OrthoDB" id="2562973at2759"/>
<gene>
    <name evidence="3" type="ORF">FHETE_6</name>
</gene>
<feature type="region of interest" description="Disordered" evidence="1">
    <location>
        <begin position="795"/>
        <end position="816"/>
    </location>
</feature>
<feature type="compositionally biased region" description="Polar residues" evidence="1">
    <location>
        <begin position="70"/>
        <end position="83"/>
    </location>
</feature>
<sequence>MGASSTSDMFPSQSGSSPTSAAVKAPLNHPAEAERDKQHPKSVAASGPGRPGWLPQMTFQFQIISIATASATSDKQQDTSKPAGSSRPDINVGKTNAVLLATLNFEAPNRAVLWSSNALYHVRARITQAFPAVTAFVFCNEQGATVPDQLDLNSYFASLNHPPTLKDFIFRVYVTSTGHQGPPTAEITAILKKKFCLKILRVLDGERNKIESSLDSDVFHGKNAATTVLHVLRGLVKSMSVDAQYDTFCLPDGTPVRDDTAIERYLVMSSVIVDDTQGVPFLPIHIKRSSQVALEPSQVTNGGYGGGSGSYGPSSLGRSGYGGNSSNGASRWGAGDQAVLSRLKGTKLSFTDRSGSELQRDKTGLTVNEMLNASDYTAQSSSPMTHANKLNENDWDVILKNCSAFYGWIIDFEGNKIVRAPHPAAFKLRKGLNLEKVKIVIRENLDPTPVVKVDSHDTETASSDVEKEKQKSSSTRREQPKLEPLQVSDVKEYMQPKPQGIPSFMITDQSSIQIAATQHEFSQSMATNHFDSTIFEAGASGSFKGVTVGAEAGVADEDATGSASSNKSVAKTLVANYQVSDCIENKIPRVTIFLPPEDLELTPELETAIKQIRDKKNISDLRLLQRRFGQIFCSNLVLGGCLQTTKNIAVTEVAAENSERNKFKADVGLSIGMQGGPSGSMKYSKETQDSKDSGTKKTDGYERLTFDATGGNTALATNPPAWVDSVAVDFNTWRVIKQTKPIQLVDVISSIEPWGEVASWFLQAVPKLSEYIIIPRSREIEARFKVQFDSDGLDRAVNGSNSSEKQRSATDGDPLDFGRVETYLSHNPNKPPRHVKTFVAQYPVESKTDKSDVRWVGGKPIIDVTTKLYQTTTVTTDAVFYPAWQYPSTTIMPSTKPKLAPTVPGIATAVAASTTPDVPGVATTIAATTTPSLPPAKPEVIPDPASDSYLYTVWRLEVPTGYSLGHNSLVTIKSLAFPEAKHALTMTVYRNAQGVFMPTISSSADPAYWRVCKTQFNSTGTDADRVKFGETIRLCWKFSDQLGGWRDYKGDLYGRRRFDKPAEIVQDALYLKAPFPRFEALNSADGMSLVLSSEDTTAPITKTFQLRTPEGGVQDATYGLYDLPLRFDYVGNNGSGDSGDYMNVVQAEHSVTTTTELLKTIVEKETQSAGNVMDRARNSIESKRTQQFDDLANSFEKGSPGDIVKNLFLTGVSNTPIGFTAKMFGIF</sequence>
<evidence type="ECO:0000256" key="1">
    <source>
        <dbReference type="SAM" id="MobiDB-lite"/>
    </source>
</evidence>
<feature type="compositionally biased region" description="Basic and acidic residues" evidence="1">
    <location>
        <begin position="683"/>
        <end position="701"/>
    </location>
</feature>
<feature type="region of interest" description="Disordered" evidence="1">
    <location>
        <begin position="450"/>
        <end position="484"/>
    </location>
</feature>
<evidence type="ECO:0000313" key="3">
    <source>
        <dbReference type="EMBL" id="KAF5681217.1"/>
    </source>
</evidence>
<evidence type="ECO:0000313" key="4">
    <source>
        <dbReference type="Proteomes" id="UP000567885"/>
    </source>
</evidence>
<accession>A0A8H5U7N1</accession>
<dbReference type="EMBL" id="JAAGWQ010000001">
    <property type="protein sequence ID" value="KAF5681217.1"/>
    <property type="molecule type" value="Genomic_DNA"/>
</dbReference>
<dbReference type="Pfam" id="PF22693">
    <property type="entry name" value="MACPF_1"/>
    <property type="match status" value="1"/>
</dbReference>
<feature type="region of interest" description="Disordered" evidence="1">
    <location>
        <begin position="1"/>
        <end position="49"/>
    </location>
</feature>
<proteinExistence type="predicted"/>
<name>A0A8H5U7N1_FUSHE</name>
<protein>
    <recommendedName>
        <fullName evidence="2">MACPF-like domain-containing protein</fullName>
    </recommendedName>
</protein>
<comment type="caution">
    <text evidence="3">The sequence shown here is derived from an EMBL/GenBank/DDBJ whole genome shotgun (WGS) entry which is preliminary data.</text>
</comment>
<reference evidence="3 4" key="1">
    <citation type="submission" date="2020-05" db="EMBL/GenBank/DDBJ databases">
        <title>Identification and distribution of gene clusters putatively required for synthesis of sphingolipid metabolism inhibitors in phylogenetically diverse species of the filamentous fungus Fusarium.</title>
        <authorList>
            <person name="Kim H.-S."/>
            <person name="Busman M."/>
            <person name="Brown D.W."/>
            <person name="Divon H."/>
            <person name="Uhlig S."/>
            <person name="Proctor R.H."/>
        </authorList>
    </citation>
    <scope>NUCLEOTIDE SEQUENCE [LARGE SCALE GENOMIC DNA]</scope>
    <source>
        <strain evidence="3 4">NRRL 20693</strain>
    </source>
</reference>
<dbReference type="InterPro" id="IPR054586">
    <property type="entry name" value="MACPF_1_fungal"/>
</dbReference>
<organism evidence="3 4">
    <name type="scientific">Fusarium heterosporum</name>
    <dbReference type="NCBI Taxonomy" id="42747"/>
    <lineage>
        <taxon>Eukaryota</taxon>
        <taxon>Fungi</taxon>
        <taxon>Dikarya</taxon>
        <taxon>Ascomycota</taxon>
        <taxon>Pezizomycotina</taxon>
        <taxon>Sordariomycetes</taxon>
        <taxon>Hypocreomycetidae</taxon>
        <taxon>Hypocreales</taxon>
        <taxon>Nectriaceae</taxon>
        <taxon>Fusarium</taxon>
        <taxon>Fusarium heterosporum species complex</taxon>
    </lineage>
</organism>
<feature type="compositionally biased region" description="Basic and acidic residues" evidence="1">
    <location>
        <begin position="453"/>
        <end position="481"/>
    </location>
</feature>
<keyword evidence="4" id="KW-1185">Reference proteome</keyword>
<feature type="region of interest" description="Disordered" evidence="1">
    <location>
        <begin position="674"/>
        <end position="701"/>
    </location>
</feature>
<feature type="domain" description="MACPF-like" evidence="2">
    <location>
        <begin position="582"/>
        <end position="747"/>
    </location>
</feature>
<feature type="region of interest" description="Disordered" evidence="1">
    <location>
        <begin position="70"/>
        <end position="91"/>
    </location>
</feature>
<dbReference type="AlphaFoldDB" id="A0A8H5U7N1"/>
<feature type="compositionally biased region" description="Polar residues" evidence="1">
    <location>
        <begin position="1"/>
        <end position="20"/>
    </location>
</feature>
<feature type="region of interest" description="Disordered" evidence="1">
    <location>
        <begin position="297"/>
        <end position="328"/>
    </location>
</feature>
<evidence type="ECO:0000259" key="2">
    <source>
        <dbReference type="Pfam" id="PF22693"/>
    </source>
</evidence>